<evidence type="ECO:0000259" key="3">
    <source>
        <dbReference type="Pfam" id="PF18175"/>
    </source>
</evidence>
<dbReference type="EMBL" id="SMAD01000012">
    <property type="protein sequence ID" value="TCS85484.1"/>
    <property type="molecule type" value="Genomic_DNA"/>
</dbReference>
<keyword evidence="2" id="KW-0812">Transmembrane</keyword>
<gene>
    <name evidence="4" type="ORF">EDD80_11259</name>
</gene>
<name>A0A4R3KMS1_9SPHI</name>
<accession>A0A4R3KMS1</accession>
<dbReference type="OrthoDB" id="653949at2"/>
<dbReference type="RefSeq" id="WP_132130198.1">
    <property type="nucleotide sequence ID" value="NZ_CP042432.1"/>
</dbReference>
<dbReference type="InterPro" id="IPR041268">
    <property type="entry name" value="HU-CCDC81_bac_2"/>
</dbReference>
<dbReference type="Pfam" id="PF18175">
    <property type="entry name" value="HU-CCDC81_bac_2"/>
    <property type="match status" value="1"/>
</dbReference>
<dbReference type="Proteomes" id="UP000295807">
    <property type="component" value="Unassembled WGS sequence"/>
</dbReference>
<organism evidence="4 5">
    <name type="scientific">Anseongella ginsenosidimutans</name>
    <dbReference type="NCBI Taxonomy" id="496056"/>
    <lineage>
        <taxon>Bacteria</taxon>
        <taxon>Pseudomonadati</taxon>
        <taxon>Bacteroidota</taxon>
        <taxon>Sphingobacteriia</taxon>
        <taxon>Sphingobacteriales</taxon>
        <taxon>Sphingobacteriaceae</taxon>
        <taxon>Anseongella</taxon>
    </lineage>
</organism>
<feature type="compositionally biased region" description="Basic and acidic residues" evidence="1">
    <location>
        <begin position="31"/>
        <end position="49"/>
    </location>
</feature>
<evidence type="ECO:0000256" key="1">
    <source>
        <dbReference type="SAM" id="MobiDB-lite"/>
    </source>
</evidence>
<comment type="caution">
    <text evidence="4">The sequence shown here is derived from an EMBL/GenBank/DDBJ whole genome shotgun (WGS) entry which is preliminary data.</text>
</comment>
<evidence type="ECO:0000313" key="5">
    <source>
        <dbReference type="Proteomes" id="UP000295807"/>
    </source>
</evidence>
<reference evidence="4 5" key="1">
    <citation type="submission" date="2019-03" db="EMBL/GenBank/DDBJ databases">
        <title>Genomic Encyclopedia of Type Strains, Phase IV (KMG-IV): sequencing the most valuable type-strain genomes for metagenomic binning, comparative biology and taxonomic classification.</title>
        <authorList>
            <person name="Goeker M."/>
        </authorList>
    </citation>
    <scope>NUCLEOTIDE SEQUENCE [LARGE SCALE GENOMIC DNA]</scope>
    <source>
        <strain evidence="4 5">DSM 21100</strain>
    </source>
</reference>
<dbReference type="AlphaFoldDB" id="A0A4R3KMS1"/>
<evidence type="ECO:0000256" key="2">
    <source>
        <dbReference type="SAM" id="Phobius"/>
    </source>
</evidence>
<evidence type="ECO:0000313" key="4">
    <source>
        <dbReference type="EMBL" id="TCS85484.1"/>
    </source>
</evidence>
<protein>
    <recommendedName>
        <fullName evidence="3">CCDC81-like prokaryotic HU domain-containing protein</fullName>
    </recommendedName>
</protein>
<keyword evidence="5" id="KW-1185">Reference proteome</keyword>
<feature type="domain" description="CCDC81-like prokaryotic HU" evidence="3">
    <location>
        <begin position="74"/>
        <end position="130"/>
    </location>
</feature>
<proteinExistence type="predicted"/>
<feature type="region of interest" description="Disordered" evidence="1">
    <location>
        <begin position="28"/>
        <end position="49"/>
    </location>
</feature>
<sequence>MDITKSIAILLSTEKQVCIPGLGTLSTSVQHADEHPKKKPAEQSGQKKEGRDHFFPFLAGLAFSEKYDARDRKLAEKIAESRQINPNLAGYEVDKFVIRVKQELSRNGSFELPEVGKLTAGQSGKVIFESLLNDRAIFGLSPVELKPLEHGNMVEVITRKIGFKNVRKNKFKLVWAILIGLIILGLVSLLLVRLNIIGV</sequence>
<keyword evidence="2" id="KW-0472">Membrane</keyword>
<keyword evidence="2" id="KW-1133">Transmembrane helix</keyword>
<feature type="transmembrane region" description="Helical" evidence="2">
    <location>
        <begin position="173"/>
        <end position="196"/>
    </location>
</feature>